<dbReference type="EC" id="3.1.2.12" evidence="2 7"/>
<comment type="caution">
    <text evidence="8">The sequence shown here is derived from an EMBL/GenBank/DDBJ whole genome shotgun (WGS) entry which is preliminary data.</text>
</comment>
<evidence type="ECO:0000256" key="2">
    <source>
        <dbReference type="ARBA" id="ARBA00012479"/>
    </source>
</evidence>
<dbReference type="GO" id="GO:0046294">
    <property type="term" value="P:formaldehyde catabolic process"/>
    <property type="evidence" value="ECO:0007669"/>
    <property type="project" value="InterPro"/>
</dbReference>
<evidence type="ECO:0000256" key="3">
    <source>
        <dbReference type="ARBA" id="ARBA00016774"/>
    </source>
</evidence>
<evidence type="ECO:0000256" key="7">
    <source>
        <dbReference type="RuleBase" id="RU363068"/>
    </source>
</evidence>
<dbReference type="InterPro" id="IPR014186">
    <property type="entry name" value="S-formylglutathione_hydrol"/>
</dbReference>
<reference evidence="8" key="1">
    <citation type="journal article" date="2022" name="Proc. Natl. Acad. Sci. U.S.A.">
        <title>Life cycle and functional genomics of the unicellular red alga Galdieria for elucidating algal and plant evolution and industrial use.</title>
        <authorList>
            <person name="Hirooka S."/>
            <person name="Itabashi T."/>
            <person name="Ichinose T.M."/>
            <person name="Onuma R."/>
            <person name="Fujiwara T."/>
            <person name="Yamashita S."/>
            <person name="Jong L.W."/>
            <person name="Tomita R."/>
            <person name="Iwane A.H."/>
            <person name="Miyagishima S.Y."/>
        </authorList>
    </citation>
    <scope>NUCLEOTIDE SEQUENCE</scope>
    <source>
        <strain evidence="8">NBRC 102759</strain>
    </source>
</reference>
<evidence type="ECO:0000256" key="4">
    <source>
        <dbReference type="ARBA" id="ARBA00022487"/>
    </source>
</evidence>
<feature type="active site" description="Charge relay system" evidence="6">
    <location>
        <position position="152"/>
    </location>
</feature>
<comment type="catalytic activity">
    <reaction evidence="7">
        <text>S-formylglutathione + H2O = formate + glutathione + H(+)</text>
        <dbReference type="Rhea" id="RHEA:14961"/>
        <dbReference type="ChEBI" id="CHEBI:15377"/>
        <dbReference type="ChEBI" id="CHEBI:15378"/>
        <dbReference type="ChEBI" id="CHEBI:15740"/>
        <dbReference type="ChEBI" id="CHEBI:57688"/>
        <dbReference type="ChEBI" id="CHEBI:57925"/>
        <dbReference type="EC" id="3.1.2.12"/>
    </reaction>
</comment>
<evidence type="ECO:0000256" key="5">
    <source>
        <dbReference type="ARBA" id="ARBA00022801"/>
    </source>
</evidence>
<protein>
    <recommendedName>
        <fullName evidence="3 7">S-formylglutathione hydrolase</fullName>
        <ecNumber evidence="2 7">3.1.2.12</ecNumber>
    </recommendedName>
</protein>
<proteinExistence type="inferred from homology"/>
<name>A0A9C7PZK1_9RHOD</name>
<dbReference type="PANTHER" id="PTHR10061:SF0">
    <property type="entry name" value="S-FORMYLGLUTATHIONE HYDROLASE"/>
    <property type="match status" value="1"/>
</dbReference>
<dbReference type="Gene3D" id="3.40.50.1820">
    <property type="entry name" value="alpha/beta hydrolase"/>
    <property type="match status" value="1"/>
</dbReference>
<accession>A0A9C7PZK1</accession>
<dbReference type="FunFam" id="3.40.50.1820:FF:000002">
    <property type="entry name" value="S-formylglutathione hydrolase"/>
    <property type="match status" value="1"/>
</dbReference>
<dbReference type="AlphaFoldDB" id="A0A9C7PZK1"/>
<dbReference type="GO" id="GO:0052689">
    <property type="term" value="F:carboxylic ester hydrolase activity"/>
    <property type="evidence" value="ECO:0007669"/>
    <property type="project" value="UniProtKB-KW"/>
</dbReference>
<keyword evidence="9" id="KW-1185">Reference proteome</keyword>
<dbReference type="SUPFAM" id="SSF53474">
    <property type="entry name" value="alpha/beta-Hydrolases"/>
    <property type="match status" value="1"/>
</dbReference>
<evidence type="ECO:0000313" key="9">
    <source>
        <dbReference type="Proteomes" id="UP001061958"/>
    </source>
</evidence>
<dbReference type="GO" id="GO:0018738">
    <property type="term" value="F:S-formylglutathione hydrolase activity"/>
    <property type="evidence" value="ECO:0007669"/>
    <property type="project" value="UniProtKB-EC"/>
</dbReference>
<dbReference type="OrthoDB" id="420518at2759"/>
<evidence type="ECO:0000256" key="6">
    <source>
        <dbReference type="PIRSR" id="PIRSR614186-1"/>
    </source>
</evidence>
<comment type="subcellular location">
    <subcellularLocation>
        <location evidence="7">Cytoplasm</location>
    </subcellularLocation>
</comment>
<dbReference type="Proteomes" id="UP001061958">
    <property type="component" value="Unassembled WGS sequence"/>
</dbReference>
<feature type="active site" description="Charge relay system" evidence="6">
    <location>
        <position position="262"/>
    </location>
</feature>
<gene>
    <name evidence="8" type="ORF">GpartN1_g4558.t1</name>
</gene>
<dbReference type="PANTHER" id="PTHR10061">
    <property type="entry name" value="S-FORMYLGLUTATHIONE HYDROLASE"/>
    <property type="match status" value="1"/>
</dbReference>
<dbReference type="InterPro" id="IPR029058">
    <property type="entry name" value="AB_hydrolase_fold"/>
</dbReference>
<keyword evidence="4 7" id="KW-0719">Serine esterase</keyword>
<comment type="similarity">
    <text evidence="1 7">Belongs to the esterase D family.</text>
</comment>
<dbReference type="Pfam" id="PF00756">
    <property type="entry name" value="Esterase"/>
    <property type="match status" value="1"/>
</dbReference>
<dbReference type="GO" id="GO:0005829">
    <property type="term" value="C:cytosol"/>
    <property type="evidence" value="ECO:0007669"/>
    <property type="project" value="TreeGrafter"/>
</dbReference>
<comment type="function">
    <text evidence="7">Serine hydrolase involved in the detoxification of formaldehyde.</text>
</comment>
<evidence type="ECO:0000256" key="1">
    <source>
        <dbReference type="ARBA" id="ARBA00005622"/>
    </source>
</evidence>
<evidence type="ECO:0000313" key="8">
    <source>
        <dbReference type="EMBL" id="GJQ12767.1"/>
    </source>
</evidence>
<dbReference type="EMBL" id="BQMJ01000036">
    <property type="protein sequence ID" value="GJQ12767.1"/>
    <property type="molecule type" value="Genomic_DNA"/>
</dbReference>
<sequence>MQHSIDQLSSSKCFGATVERYSHVSPTLGNTLAKFHVIVPPQIKHRKVPVLYFLAGLTCNDETFVLYSGAQRYAAFYGILVVCPDTSPRDTGIEGEDREYNFGSSAGFYVNATTHPWNKYYHMFDYVTKELPQVIYSNFNVDSNRQSIFGHSMGGHGALICALKNPTQYLSVSAFAPVSNPVNCSFGRKCLRGYLGNDKESWKQYDATELIRENGPQFPDILIDRGTLDPFLKDQLLVENFQKACQSVGQNLTLRMQQDYDHEYNFISTFIHDHFAYHNLALSQKPNASI</sequence>
<organism evidence="8 9">
    <name type="scientific">Galdieria partita</name>
    <dbReference type="NCBI Taxonomy" id="83374"/>
    <lineage>
        <taxon>Eukaryota</taxon>
        <taxon>Rhodophyta</taxon>
        <taxon>Bangiophyceae</taxon>
        <taxon>Galdieriales</taxon>
        <taxon>Galdieriaceae</taxon>
        <taxon>Galdieria</taxon>
    </lineage>
</organism>
<keyword evidence="5 7" id="KW-0378">Hydrolase</keyword>
<dbReference type="InterPro" id="IPR000801">
    <property type="entry name" value="Esterase-like"/>
</dbReference>
<keyword evidence="7" id="KW-0963">Cytoplasm</keyword>
<dbReference type="NCBIfam" id="TIGR02821">
    <property type="entry name" value="fghA_ester_D"/>
    <property type="match status" value="1"/>
</dbReference>
<reference evidence="8" key="2">
    <citation type="submission" date="2022-01" db="EMBL/GenBank/DDBJ databases">
        <authorList>
            <person name="Hirooka S."/>
            <person name="Miyagishima S.Y."/>
        </authorList>
    </citation>
    <scope>NUCLEOTIDE SEQUENCE</scope>
    <source>
        <strain evidence="8">NBRC 102759</strain>
    </source>
</reference>
<feature type="active site" description="Charge relay system" evidence="6">
    <location>
        <position position="229"/>
    </location>
</feature>